<dbReference type="InterPro" id="IPR037045">
    <property type="entry name" value="S8pro/Inhibitor_I9_sf"/>
</dbReference>
<name>A0AAV8RZN5_ENSVE</name>
<evidence type="ECO:0000256" key="1">
    <source>
        <dbReference type="ARBA" id="ARBA00011073"/>
    </source>
</evidence>
<reference evidence="6 7" key="1">
    <citation type="submission" date="2022-12" db="EMBL/GenBank/DDBJ databases">
        <title>Chromosome-scale assembly of the Ensete ventricosum genome.</title>
        <authorList>
            <person name="Dussert Y."/>
            <person name="Stocks J."/>
            <person name="Wendawek A."/>
            <person name="Woldeyes F."/>
            <person name="Nichols R.A."/>
            <person name="Borrell J.S."/>
        </authorList>
    </citation>
    <scope>NUCLEOTIDE SEQUENCE [LARGE SCALE GENOMIC DNA]</scope>
    <source>
        <strain evidence="7">cv. Maze</strain>
        <tissue evidence="6">Seeds</tissue>
    </source>
</reference>
<comment type="caution">
    <text evidence="6">The sequence shown here is derived from an EMBL/GenBank/DDBJ whole genome shotgun (WGS) entry which is preliminary data.</text>
</comment>
<proteinExistence type="inferred from homology"/>
<keyword evidence="3" id="KW-0732">Signal</keyword>
<keyword evidence="4" id="KW-0378">Hydrolase</keyword>
<evidence type="ECO:0000256" key="2">
    <source>
        <dbReference type="ARBA" id="ARBA00022670"/>
    </source>
</evidence>
<accession>A0AAV8RZN5</accession>
<keyword evidence="7" id="KW-1185">Reference proteome</keyword>
<dbReference type="Proteomes" id="UP001222027">
    <property type="component" value="Unassembled WGS sequence"/>
</dbReference>
<evidence type="ECO:0000313" key="7">
    <source>
        <dbReference type="Proteomes" id="UP001222027"/>
    </source>
</evidence>
<dbReference type="GO" id="GO:0004252">
    <property type="term" value="F:serine-type endopeptidase activity"/>
    <property type="evidence" value="ECO:0007669"/>
    <property type="project" value="InterPro"/>
</dbReference>
<keyword evidence="4" id="KW-0720">Serine protease</keyword>
<dbReference type="Gene3D" id="3.30.70.80">
    <property type="entry name" value="Peptidase S8 propeptide/proteinase inhibitor I9"/>
    <property type="match status" value="1"/>
</dbReference>
<sequence length="133" mass="14918">MSVQKERVHIVYLGHSHGQDPLLTTKLHVKLLSTVFSRQEEPEDAIVYSYRHGFSGFAAMLNSTQASTLASLEGVISVFRSKLLQLHTTRSWDFMGLSLSTQQRIPLQLDYGDDIVVGIFDTGVWPEPDAVKE</sequence>
<evidence type="ECO:0000259" key="5">
    <source>
        <dbReference type="Pfam" id="PF05922"/>
    </source>
</evidence>
<dbReference type="PANTHER" id="PTHR10795">
    <property type="entry name" value="PROPROTEIN CONVERTASE SUBTILISIN/KEXIN"/>
    <property type="match status" value="1"/>
</dbReference>
<dbReference type="InterPro" id="IPR045051">
    <property type="entry name" value="SBT"/>
</dbReference>
<organism evidence="6 7">
    <name type="scientific">Ensete ventricosum</name>
    <name type="common">Abyssinian banana</name>
    <name type="synonym">Musa ensete</name>
    <dbReference type="NCBI Taxonomy" id="4639"/>
    <lineage>
        <taxon>Eukaryota</taxon>
        <taxon>Viridiplantae</taxon>
        <taxon>Streptophyta</taxon>
        <taxon>Embryophyta</taxon>
        <taxon>Tracheophyta</taxon>
        <taxon>Spermatophyta</taxon>
        <taxon>Magnoliopsida</taxon>
        <taxon>Liliopsida</taxon>
        <taxon>Zingiberales</taxon>
        <taxon>Musaceae</taxon>
        <taxon>Ensete</taxon>
    </lineage>
</organism>
<evidence type="ECO:0000313" key="6">
    <source>
        <dbReference type="EMBL" id="KAJ8512572.1"/>
    </source>
</evidence>
<dbReference type="InterPro" id="IPR036852">
    <property type="entry name" value="Peptidase_S8/S53_dom_sf"/>
</dbReference>
<dbReference type="Pfam" id="PF05922">
    <property type="entry name" value="Inhibitor_I9"/>
    <property type="match status" value="1"/>
</dbReference>
<dbReference type="FunFam" id="3.30.70.80:FF:000002">
    <property type="entry name" value="Subtilisin-like protease SBT5.3"/>
    <property type="match status" value="1"/>
</dbReference>
<protein>
    <recommendedName>
        <fullName evidence="5">Inhibitor I9 domain-containing protein</fullName>
    </recommendedName>
</protein>
<feature type="domain" description="Inhibitor I9" evidence="5">
    <location>
        <begin position="8"/>
        <end position="87"/>
    </location>
</feature>
<keyword evidence="2" id="KW-0645">Protease</keyword>
<dbReference type="GO" id="GO:0006508">
    <property type="term" value="P:proteolysis"/>
    <property type="evidence" value="ECO:0007669"/>
    <property type="project" value="UniProtKB-KW"/>
</dbReference>
<evidence type="ECO:0000256" key="4">
    <source>
        <dbReference type="ARBA" id="ARBA00022825"/>
    </source>
</evidence>
<dbReference type="InterPro" id="IPR010259">
    <property type="entry name" value="S8pro/Inhibitor_I9"/>
</dbReference>
<evidence type="ECO:0000256" key="3">
    <source>
        <dbReference type="ARBA" id="ARBA00022729"/>
    </source>
</evidence>
<dbReference type="AlphaFoldDB" id="A0AAV8RZN5"/>
<dbReference type="SUPFAM" id="SSF52743">
    <property type="entry name" value="Subtilisin-like"/>
    <property type="match status" value="1"/>
</dbReference>
<dbReference type="EMBL" id="JAQQAF010000001">
    <property type="protein sequence ID" value="KAJ8512572.1"/>
    <property type="molecule type" value="Genomic_DNA"/>
</dbReference>
<gene>
    <name evidence="6" type="ORF">OPV22_003006</name>
</gene>
<comment type="similarity">
    <text evidence="1">Belongs to the peptidase S8 family.</text>
</comment>